<name>A0A9X3EJC1_9BACT</name>
<dbReference type="Pfam" id="PF00512">
    <property type="entry name" value="HisKA"/>
    <property type="match status" value="1"/>
</dbReference>
<dbReference type="InterPro" id="IPR003661">
    <property type="entry name" value="HisK_dim/P_dom"/>
</dbReference>
<evidence type="ECO:0000313" key="9">
    <source>
        <dbReference type="Proteomes" id="UP001150924"/>
    </source>
</evidence>
<keyword evidence="6" id="KW-0812">Transmembrane</keyword>
<dbReference type="SUPFAM" id="SSF55874">
    <property type="entry name" value="ATPase domain of HSP90 chaperone/DNA topoisomerase II/histidine kinase"/>
    <property type="match status" value="1"/>
</dbReference>
<accession>A0A9X3EJC1</accession>
<gene>
    <name evidence="8" type="ORF">OV079_05960</name>
</gene>
<evidence type="ECO:0000256" key="4">
    <source>
        <dbReference type="ARBA" id="ARBA00022679"/>
    </source>
</evidence>
<dbReference type="Gene3D" id="1.10.287.130">
    <property type="match status" value="1"/>
</dbReference>
<dbReference type="InterPro" id="IPR005467">
    <property type="entry name" value="His_kinase_dom"/>
</dbReference>
<dbReference type="InterPro" id="IPR004358">
    <property type="entry name" value="Sig_transdc_His_kin-like_C"/>
</dbReference>
<dbReference type="EC" id="2.7.13.3" evidence="2"/>
<keyword evidence="4" id="KW-0808">Transferase</keyword>
<keyword evidence="6" id="KW-1133">Transmembrane helix</keyword>
<dbReference type="SUPFAM" id="SSF47384">
    <property type="entry name" value="Homodimeric domain of signal transducing histidine kinase"/>
    <property type="match status" value="1"/>
</dbReference>
<comment type="catalytic activity">
    <reaction evidence="1">
        <text>ATP + protein L-histidine = ADP + protein N-phospho-L-histidine.</text>
        <dbReference type="EC" id="2.7.13.3"/>
    </reaction>
</comment>
<evidence type="ECO:0000313" key="8">
    <source>
        <dbReference type="EMBL" id="MCY1005122.1"/>
    </source>
</evidence>
<evidence type="ECO:0000256" key="5">
    <source>
        <dbReference type="ARBA" id="ARBA00022777"/>
    </source>
</evidence>
<dbReference type="Gene3D" id="3.30.565.10">
    <property type="entry name" value="Histidine kinase-like ATPase, C-terminal domain"/>
    <property type="match status" value="1"/>
</dbReference>
<evidence type="ECO:0000259" key="7">
    <source>
        <dbReference type="PROSITE" id="PS50109"/>
    </source>
</evidence>
<evidence type="ECO:0000256" key="3">
    <source>
        <dbReference type="ARBA" id="ARBA00022553"/>
    </source>
</evidence>
<keyword evidence="3" id="KW-0597">Phosphoprotein</keyword>
<evidence type="ECO:0000256" key="1">
    <source>
        <dbReference type="ARBA" id="ARBA00000085"/>
    </source>
</evidence>
<dbReference type="InterPro" id="IPR003594">
    <property type="entry name" value="HATPase_dom"/>
</dbReference>
<keyword evidence="9" id="KW-1185">Reference proteome</keyword>
<dbReference type="PRINTS" id="PR00344">
    <property type="entry name" value="BCTRLSENSOR"/>
</dbReference>
<dbReference type="GO" id="GO:0000155">
    <property type="term" value="F:phosphorelay sensor kinase activity"/>
    <property type="evidence" value="ECO:0007669"/>
    <property type="project" value="InterPro"/>
</dbReference>
<dbReference type="SMART" id="SM00387">
    <property type="entry name" value="HATPase_c"/>
    <property type="match status" value="1"/>
</dbReference>
<dbReference type="PROSITE" id="PS50109">
    <property type="entry name" value="HIS_KIN"/>
    <property type="match status" value="1"/>
</dbReference>
<dbReference type="CDD" id="cd16922">
    <property type="entry name" value="HATPase_EvgS-ArcB-TorS-like"/>
    <property type="match status" value="1"/>
</dbReference>
<keyword evidence="8" id="KW-0547">Nucleotide-binding</keyword>
<dbReference type="CDD" id="cd00082">
    <property type="entry name" value="HisKA"/>
    <property type="match status" value="1"/>
</dbReference>
<dbReference type="SMART" id="SM00388">
    <property type="entry name" value="HisKA"/>
    <property type="match status" value="1"/>
</dbReference>
<dbReference type="RefSeq" id="WP_267766747.1">
    <property type="nucleotide sequence ID" value="NZ_JAPNKE010000002.1"/>
</dbReference>
<feature type="transmembrane region" description="Helical" evidence="6">
    <location>
        <begin position="378"/>
        <end position="398"/>
    </location>
</feature>
<dbReference type="InterPro" id="IPR036890">
    <property type="entry name" value="HATPase_C_sf"/>
</dbReference>
<sequence>MTVRPPLLLRQHVWRAFLRVALLPLLLVEIALIAVYLLANVAGTRENLAAVREIADAELARIAAHKAAIIDGQLAGVRQMATLYARQTQEALTRPYTLTPEQRATYKTSPDGVFYSELGAPGSSLYYSAATPIGPAELDKVARTTQLDPVMRDILASNPLIVQLYFNTFDSMNRILPAVDSLGQYGPRMDIPSYNFYYEADAKHNPAREAVWTDAYVDPAGQGWMVSCIAPVYRGDFLEGVIGLDITTKTIIAEVLELQLPWSGYGVLIGKDGTLLALPPAGEAEWGLRELTDYSYTEHITRDTFKPDDFNVYKRPDLAALAEKIRGAPQGVAAIDLKGPHVVAWGTAAQTGWTLLIVAPERDIYAQANSLGDRLFRIGGWMVFGLIAFYCGFLWFIARRARQISAEVVTPLLAIDGLVRRIGAGEYVVEPPPIVIAELDASAHAVAEMGRQLGAAYHEAEVARDGAQRASQLKSEFLATMSHELRTPLNIVIGMNELLREDVSDPELQRYTDAIDSAGRDLLRIVEDILDLSRIEAGHIELSTAPFDPAGLVESVVQLFVPQARARGLHLAVVVDPALPAAVVGDQGRMRQVLFNLVGNAIKFTPRGDVVVRVRRFDARLRVEVEDTGIGIPEQARERMFQLFTQVDGSYARRHGGTGLGLSVCKRLVELMGGSIGYHSEAGEGSLFWFELPLVEQAPAAEISPFAGLHARIVGASSPSRDALVATLRNLGLVVERASDTATPADAGVDVWILEGDVVAPPSAVAIAISDGSLLRGFVAAVAEPFTREAVRVALATAVRTMSPRST</sequence>
<dbReference type="EMBL" id="JAPNKE010000002">
    <property type="protein sequence ID" value="MCY1005122.1"/>
    <property type="molecule type" value="Genomic_DNA"/>
</dbReference>
<dbReference type="GO" id="GO:0005524">
    <property type="term" value="F:ATP binding"/>
    <property type="evidence" value="ECO:0007669"/>
    <property type="project" value="UniProtKB-KW"/>
</dbReference>
<reference evidence="8" key="1">
    <citation type="submission" date="2022-11" db="EMBL/GenBank/DDBJ databases">
        <title>Minimal conservation of predation-associated metabolite biosynthetic gene clusters underscores biosynthetic potential of Myxococcota including descriptions for ten novel species: Archangium lansinium sp. nov., Myxococcus landrumus sp. nov., Nannocystis bai.</title>
        <authorList>
            <person name="Ahearne A."/>
            <person name="Stevens C."/>
            <person name="Phillips K."/>
        </authorList>
    </citation>
    <scope>NUCLEOTIDE SEQUENCE</scope>
    <source>
        <strain evidence="8">Na p29</strain>
    </source>
</reference>
<dbReference type="AlphaFoldDB" id="A0A9X3EJC1"/>
<evidence type="ECO:0000256" key="2">
    <source>
        <dbReference type="ARBA" id="ARBA00012438"/>
    </source>
</evidence>
<dbReference type="FunFam" id="3.30.565.10:FF:000010">
    <property type="entry name" value="Sensor histidine kinase RcsC"/>
    <property type="match status" value="1"/>
</dbReference>
<feature type="transmembrane region" description="Helical" evidence="6">
    <location>
        <begin position="20"/>
        <end position="39"/>
    </location>
</feature>
<organism evidence="8 9">
    <name type="scientific">Nannocystis pusilla</name>
    <dbReference type="NCBI Taxonomy" id="889268"/>
    <lineage>
        <taxon>Bacteria</taxon>
        <taxon>Pseudomonadati</taxon>
        <taxon>Myxococcota</taxon>
        <taxon>Polyangia</taxon>
        <taxon>Nannocystales</taxon>
        <taxon>Nannocystaceae</taxon>
        <taxon>Nannocystis</taxon>
    </lineage>
</organism>
<dbReference type="InterPro" id="IPR036097">
    <property type="entry name" value="HisK_dim/P_sf"/>
</dbReference>
<protein>
    <recommendedName>
        <fullName evidence="2">histidine kinase</fullName>
        <ecNumber evidence="2">2.7.13.3</ecNumber>
    </recommendedName>
</protein>
<proteinExistence type="predicted"/>
<feature type="domain" description="Histidine kinase" evidence="7">
    <location>
        <begin position="480"/>
        <end position="696"/>
    </location>
</feature>
<keyword evidence="6" id="KW-0472">Membrane</keyword>
<dbReference type="Proteomes" id="UP001150924">
    <property type="component" value="Unassembled WGS sequence"/>
</dbReference>
<dbReference type="Pfam" id="PF02518">
    <property type="entry name" value="HATPase_c"/>
    <property type="match status" value="1"/>
</dbReference>
<keyword evidence="5" id="KW-0418">Kinase</keyword>
<dbReference type="PANTHER" id="PTHR43047">
    <property type="entry name" value="TWO-COMPONENT HISTIDINE PROTEIN KINASE"/>
    <property type="match status" value="1"/>
</dbReference>
<keyword evidence="8" id="KW-0067">ATP-binding</keyword>
<dbReference type="Gene3D" id="3.30.450.20">
    <property type="entry name" value="PAS domain"/>
    <property type="match status" value="1"/>
</dbReference>
<evidence type="ECO:0000256" key="6">
    <source>
        <dbReference type="SAM" id="Phobius"/>
    </source>
</evidence>
<comment type="caution">
    <text evidence="8">The sequence shown here is derived from an EMBL/GenBank/DDBJ whole genome shotgun (WGS) entry which is preliminary data.</text>
</comment>